<evidence type="ECO:0000313" key="3">
    <source>
        <dbReference type="Proteomes" id="UP001157006"/>
    </source>
</evidence>
<reference evidence="2 3" key="1">
    <citation type="submission" date="2023-01" db="EMBL/GenBank/DDBJ databases">
        <authorList>
            <person name="Kreplak J."/>
        </authorList>
    </citation>
    <scope>NUCLEOTIDE SEQUENCE [LARGE SCALE GENOMIC DNA]</scope>
</reference>
<protein>
    <submittedName>
        <fullName evidence="2">Uncharacterized protein</fullName>
    </submittedName>
</protein>
<dbReference type="AlphaFoldDB" id="A0AAV1AK28"/>
<accession>A0AAV1AK28</accession>
<name>A0AAV1AK28_VICFA</name>
<feature type="region of interest" description="Disordered" evidence="1">
    <location>
        <begin position="1"/>
        <end position="24"/>
    </location>
</feature>
<dbReference type="EMBL" id="OX451739">
    <property type="protein sequence ID" value="CAI8610101.1"/>
    <property type="molecule type" value="Genomic_DNA"/>
</dbReference>
<organism evidence="2 3">
    <name type="scientific">Vicia faba</name>
    <name type="common">Broad bean</name>
    <name type="synonym">Faba vulgaris</name>
    <dbReference type="NCBI Taxonomy" id="3906"/>
    <lineage>
        <taxon>Eukaryota</taxon>
        <taxon>Viridiplantae</taxon>
        <taxon>Streptophyta</taxon>
        <taxon>Embryophyta</taxon>
        <taxon>Tracheophyta</taxon>
        <taxon>Spermatophyta</taxon>
        <taxon>Magnoliopsida</taxon>
        <taxon>eudicotyledons</taxon>
        <taxon>Gunneridae</taxon>
        <taxon>Pentapetalae</taxon>
        <taxon>rosids</taxon>
        <taxon>fabids</taxon>
        <taxon>Fabales</taxon>
        <taxon>Fabaceae</taxon>
        <taxon>Papilionoideae</taxon>
        <taxon>50 kb inversion clade</taxon>
        <taxon>NPAAA clade</taxon>
        <taxon>Hologalegina</taxon>
        <taxon>IRL clade</taxon>
        <taxon>Fabeae</taxon>
        <taxon>Vicia</taxon>
    </lineage>
</organism>
<proteinExistence type="predicted"/>
<keyword evidence="3" id="KW-1185">Reference proteome</keyword>
<feature type="compositionally biased region" description="Basic and acidic residues" evidence="1">
    <location>
        <begin position="1"/>
        <end position="15"/>
    </location>
</feature>
<evidence type="ECO:0000313" key="2">
    <source>
        <dbReference type="EMBL" id="CAI8610101.1"/>
    </source>
</evidence>
<evidence type="ECO:0000256" key="1">
    <source>
        <dbReference type="SAM" id="MobiDB-lite"/>
    </source>
</evidence>
<dbReference type="Proteomes" id="UP001157006">
    <property type="component" value="Chromosome 4"/>
</dbReference>
<gene>
    <name evidence="2" type="ORF">VFH_IV165840</name>
</gene>
<sequence length="155" mass="17689">MDKENKEVTFDRDPETSGGISSPIMKNRFEALLDEVVEFQYGSEESSDVPEFVDATPLINEDIAPTASFDDKELSDQHFLQSCWGSMVENEDGEEDFLAYFEPPMGVQGFSLVRGETKKNKLKSKNIYETRSKVSFDNAFNHFQGAKRIYEGEKY</sequence>